<reference evidence="1 2" key="1">
    <citation type="submission" date="2024-02" db="EMBL/GenBank/DDBJ databases">
        <authorList>
            <person name="Saticioglu I.B."/>
        </authorList>
    </citation>
    <scope>NUCLEOTIDE SEQUENCE [LARGE SCALE GENOMIC DNA]</scope>
    <source>
        <strain evidence="1 2">Mu-86</strain>
    </source>
</reference>
<dbReference type="EMBL" id="JBBDGL010000002">
    <property type="protein sequence ID" value="MEJ1155431.1"/>
    <property type="molecule type" value="Genomic_DNA"/>
</dbReference>
<organism evidence="1 2">
    <name type="scientific">Microbacterium marmarense</name>
    <dbReference type="NCBI Taxonomy" id="3122051"/>
    <lineage>
        <taxon>Bacteria</taxon>
        <taxon>Bacillati</taxon>
        <taxon>Actinomycetota</taxon>
        <taxon>Actinomycetes</taxon>
        <taxon>Micrococcales</taxon>
        <taxon>Microbacteriaceae</taxon>
        <taxon>Microbacterium</taxon>
    </lineage>
</organism>
<evidence type="ECO:0000313" key="2">
    <source>
        <dbReference type="Proteomes" id="UP001368654"/>
    </source>
</evidence>
<gene>
    <name evidence="1" type="ORF">WDU96_07430</name>
</gene>
<protein>
    <submittedName>
        <fullName evidence="1">Uncharacterized protein</fullName>
    </submittedName>
</protein>
<sequence length="131" mass="14871">MTMTDDELLDEFERGALKSFPHREHVRVAYLLLQRDGFDEGSRNMSEGILTMAIAAGFENKFHVTRTIAWLHVVQAAMLSGGDAADSQDFVDQHPDLLDRDRLSQHYSPEALKSLAARRAFVEPDREPFQP</sequence>
<dbReference type="RefSeq" id="WP_337337867.1">
    <property type="nucleotide sequence ID" value="NZ_JBBDGL010000002.1"/>
</dbReference>
<dbReference type="Proteomes" id="UP001368654">
    <property type="component" value="Unassembled WGS sequence"/>
</dbReference>
<evidence type="ECO:0000313" key="1">
    <source>
        <dbReference type="EMBL" id="MEJ1155431.1"/>
    </source>
</evidence>
<keyword evidence="2" id="KW-1185">Reference proteome</keyword>
<accession>A0ABU8LTC3</accession>
<proteinExistence type="predicted"/>
<comment type="caution">
    <text evidence="1">The sequence shown here is derived from an EMBL/GenBank/DDBJ whole genome shotgun (WGS) entry which is preliminary data.</text>
</comment>
<name>A0ABU8LTC3_9MICO</name>